<dbReference type="Proteomes" id="UP000585836">
    <property type="component" value="Unassembled WGS sequence"/>
</dbReference>
<reference evidence="1 2" key="1">
    <citation type="submission" date="2020-08" db="EMBL/GenBank/DDBJ databases">
        <title>Genomic Encyclopedia of Type Strains, Phase III (KMG-III): the genomes of soil and plant-associated and newly described type strains.</title>
        <authorList>
            <person name="Whitman W."/>
        </authorList>
    </citation>
    <scope>NUCLEOTIDE SEQUENCE [LARGE SCALE GENOMIC DNA]</scope>
    <source>
        <strain evidence="1 2">CECT 3313</strain>
    </source>
</reference>
<dbReference type="EMBL" id="JACHJK010000005">
    <property type="protein sequence ID" value="MBB5928034.1"/>
    <property type="molecule type" value="Genomic_DNA"/>
</dbReference>
<accession>A0A7W9URX9</accession>
<proteinExistence type="predicted"/>
<protein>
    <recommendedName>
        <fullName evidence="3">SalK</fullName>
    </recommendedName>
</protein>
<keyword evidence="2" id="KW-1185">Reference proteome</keyword>
<evidence type="ECO:0000313" key="1">
    <source>
        <dbReference type="EMBL" id="MBB5928034.1"/>
    </source>
</evidence>
<dbReference type="InterPro" id="IPR054058">
    <property type="entry name" value="HTH_67"/>
</dbReference>
<evidence type="ECO:0008006" key="3">
    <source>
        <dbReference type="Google" id="ProtNLM"/>
    </source>
</evidence>
<evidence type="ECO:0000313" key="2">
    <source>
        <dbReference type="Proteomes" id="UP000585836"/>
    </source>
</evidence>
<comment type="caution">
    <text evidence="1">The sequence shown here is derived from an EMBL/GenBank/DDBJ whole genome shotgun (WGS) entry which is preliminary data.</text>
</comment>
<organism evidence="1 2">
    <name type="scientific">Streptomyces echinatus</name>
    <dbReference type="NCBI Taxonomy" id="67293"/>
    <lineage>
        <taxon>Bacteria</taxon>
        <taxon>Bacillati</taxon>
        <taxon>Actinomycetota</taxon>
        <taxon>Actinomycetes</taxon>
        <taxon>Kitasatosporales</taxon>
        <taxon>Streptomycetaceae</taxon>
        <taxon>Streptomyces</taxon>
    </lineage>
</organism>
<dbReference type="Pfam" id="PF21863">
    <property type="entry name" value="HTH_67"/>
    <property type="match status" value="1"/>
</dbReference>
<sequence length="310" mass="32785">MSERTGSAIGNASGSAAATGRAEAVPPARARQLWHLLEPLHAVLYYAPEIFEESAALGYAVTDRWPSYFPLRAAPLGAAGPERVASAFYSFAPHMVAEHIGPAWTVARPERVLEARLRGIDRTYRAILGDRVEGPGLAEAAALARRAAEAAGTAGRPLAAANAELPWPEAPHLQLWHAATILREHRGDGHVAALLHADLDPVESLVSFAATGAASVERFESRGWSPGQWSAAGARLADRGLVARDGTATEAGRALRRQVEEDTDRLAVAPWQALGGTGVDRLTELLGDPWVAFLSTGLLPSESTLGIGKV</sequence>
<dbReference type="RefSeq" id="WP_225817492.1">
    <property type="nucleotide sequence ID" value="NZ_BAAAWF010000057.1"/>
</dbReference>
<gene>
    <name evidence="1" type="ORF">FHS34_003497</name>
</gene>
<name>A0A7W9URX9_9ACTN</name>
<dbReference type="AlphaFoldDB" id="A0A7W9URX9"/>
<dbReference type="NCBIfam" id="NF047719">
    <property type="entry name" value="SCO6745_fam_HTH"/>
    <property type="match status" value="1"/>
</dbReference>